<dbReference type="InterPro" id="IPR001926">
    <property type="entry name" value="TrpB-like_PALP"/>
</dbReference>
<dbReference type="Gene3D" id="3.40.50.1100">
    <property type="match status" value="1"/>
</dbReference>
<dbReference type="EMBL" id="UINC01221898">
    <property type="protein sequence ID" value="SVE50428.1"/>
    <property type="molecule type" value="Genomic_DNA"/>
</dbReference>
<dbReference type="InterPro" id="IPR027278">
    <property type="entry name" value="ACCD_DCysDesulf"/>
</dbReference>
<dbReference type="PANTHER" id="PTHR43780">
    <property type="entry name" value="1-AMINOCYCLOPROPANE-1-CARBOXYLATE DEAMINASE-RELATED"/>
    <property type="match status" value="1"/>
</dbReference>
<comment type="cofactor">
    <cofactor evidence="1">
        <name>pyridoxal 5'-phosphate</name>
        <dbReference type="ChEBI" id="CHEBI:597326"/>
    </cofactor>
</comment>
<keyword evidence="3" id="KW-0663">Pyridoxal phosphate</keyword>
<dbReference type="InterPro" id="IPR036052">
    <property type="entry name" value="TrpB-like_PALP_sf"/>
</dbReference>
<dbReference type="PANTHER" id="PTHR43780:SF2">
    <property type="entry name" value="1-AMINOCYCLOPROPANE-1-CARBOXYLATE DEAMINASE-RELATED"/>
    <property type="match status" value="1"/>
</dbReference>
<dbReference type="GO" id="GO:0019148">
    <property type="term" value="F:D-cysteine desulfhydrase activity"/>
    <property type="evidence" value="ECO:0007669"/>
    <property type="project" value="TreeGrafter"/>
</dbReference>
<organism evidence="5">
    <name type="scientific">marine metagenome</name>
    <dbReference type="NCBI Taxonomy" id="408172"/>
    <lineage>
        <taxon>unclassified sequences</taxon>
        <taxon>metagenomes</taxon>
        <taxon>ecological metagenomes</taxon>
    </lineage>
</organism>
<sequence length="233" mass="25254">AYGGPDILMKRDDLTGSALGGCEARQFSFSLGPAISEGYDYLVCAGDSQSNIARHTAAAAAELGLKAVVVIARDQHSYPTQGNLLINHLMDAKVRYVFPTTVESEKNKALEQLRIDGHKPYDMHADNAVLRSVAYVEGALELCEQLAARKISPQAIYTSSRLYTLIGLTVGLNAINASMGAVGINYWVEEDDAARERLVPVANECATLIGLDRTYTAADFEIYSEFAKPDFGE</sequence>
<feature type="non-terminal residue" evidence="5">
    <location>
        <position position="1"/>
    </location>
</feature>
<accession>A0A383E2W5</accession>
<proteinExistence type="inferred from homology"/>
<gene>
    <name evidence="5" type="ORF">METZ01_LOCUS503282</name>
</gene>
<name>A0A383E2W5_9ZZZZ</name>
<feature type="non-terminal residue" evidence="5">
    <location>
        <position position="233"/>
    </location>
</feature>
<evidence type="ECO:0000256" key="3">
    <source>
        <dbReference type="ARBA" id="ARBA00022898"/>
    </source>
</evidence>
<comment type="similarity">
    <text evidence="2">Belongs to the ACC deaminase/D-cysteine desulfhydrase family.</text>
</comment>
<dbReference type="AlphaFoldDB" id="A0A383E2W5"/>
<evidence type="ECO:0000259" key="4">
    <source>
        <dbReference type="Pfam" id="PF00291"/>
    </source>
</evidence>
<dbReference type="Pfam" id="PF00291">
    <property type="entry name" value="PALP"/>
    <property type="match status" value="1"/>
</dbReference>
<evidence type="ECO:0000256" key="2">
    <source>
        <dbReference type="ARBA" id="ARBA00008639"/>
    </source>
</evidence>
<feature type="domain" description="Tryptophan synthase beta chain-like PALP" evidence="4">
    <location>
        <begin position="3"/>
        <end position="225"/>
    </location>
</feature>
<dbReference type="SUPFAM" id="SSF53686">
    <property type="entry name" value="Tryptophan synthase beta subunit-like PLP-dependent enzymes"/>
    <property type="match status" value="1"/>
</dbReference>
<protein>
    <recommendedName>
        <fullName evidence="4">Tryptophan synthase beta chain-like PALP domain-containing protein</fullName>
    </recommendedName>
</protein>
<evidence type="ECO:0000313" key="5">
    <source>
        <dbReference type="EMBL" id="SVE50428.1"/>
    </source>
</evidence>
<evidence type="ECO:0000256" key="1">
    <source>
        <dbReference type="ARBA" id="ARBA00001933"/>
    </source>
</evidence>
<reference evidence="5" key="1">
    <citation type="submission" date="2018-05" db="EMBL/GenBank/DDBJ databases">
        <authorList>
            <person name="Lanie J.A."/>
            <person name="Ng W.-L."/>
            <person name="Kazmierczak K.M."/>
            <person name="Andrzejewski T.M."/>
            <person name="Davidsen T.M."/>
            <person name="Wayne K.J."/>
            <person name="Tettelin H."/>
            <person name="Glass J.I."/>
            <person name="Rusch D."/>
            <person name="Podicherti R."/>
            <person name="Tsui H.-C.T."/>
            <person name="Winkler M.E."/>
        </authorList>
    </citation>
    <scope>NUCLEOTIDE SEQUENCE</scope>
</reference>